<evidence type="ECO:0000256" key="3">
    <source>
        <dbReference type="ARBA" id="ARBA00023125"/>
    </source>
</evidence>
<dbReference type="Gene3D" id="1.10.10.10">
    <property type="entry name" value="Winged helix-like DNA-binding domain superfamily/Winged helix DNA-binding domain"/>
    <property type="match status" value="1"/>
</dbReference>
<comment type="caution">
    <text evidence="7">The sequence shown here is derived from an EMBL/GenBank/DDBJ whole genome shotgun (WGS) entry which is preliminary data.</text>
</comment>
<dbReference type="PANTHER" id="PTHR30579:SF7">
    <property type="entry name" value="HTH-TYPE TRANSCRIPTIONAL REGULATOR LRHA-RELATED"/>
    <property type="match status" value="1"/>
</dbReference>
<dbReference type="RefSeq" id="WP_094798059.1">
    <property type="nucleotide sequence ID" value="NZ_NEVN01000013.1"/>
</dbReference>
<feature type="domain" description="HTH lysR-type" evidence="6">
    <location>
        <begin position="4"/>
        <end position="61"/>
    </location>
</feature>
<accession>A0A261TZ96</accession>
<evidence type="ECO:0000256" key="2">
    <source>
        <dbReference type="ARBA" id="ARBA00023015"/>
    </source>
</evidence>
<dbReference type="InterPro" id="IPR036388">
    <property type="entry name" value="WH-like_DNA-bd_sf"/>
</dbReference>
<keyword evidence="2" id="KW-0805">Transcription regulation</keyword>
<dbReference type="Gene3D" id="3.40.190.10">
    <property type="entry name" value="Periplasmic binding protein-like II"/>
    <property type="match status" value="2"/>
</dbReference>
<dbReference type="OrthoDB" id="9789529at2"/>
<name>A0A261TZ96_9BORD</name>
<dbReference type="PROSITE" id="PS50931">
    <property type="entry name" value="HTH_LYSR"/>
    <property type="match status" value="1"/>
</dbReference>
<proteinExistence type="inferred from homology"/>
<dbReference type="InterPro" id="IPR050176">
    <property type="entry name" value="LTTR"/>
</dbReference>
<dbReference type="InterPro" id="IPR000847">
    <property type="entry name" value="LysR_HTH_N"/>
</dbReference>
<evidence type="ECO:0000313" key="7">
    <source>
        <dbReference type="EMBL" id="OZI55004.1"/>
    </source>
</evidence>
<evidence type="ECO:0000259" key="6">
    <source>
        <dbReference type="PROSITE" id="PS50931"/>
    </source>
</evidence>
<dbReference type="Proteomes" id="UP000216913">
    <property type="component" value="Unassembled WGS sequence"/>
</dbReference>
<gene>
    <name evidence="7" type="ORF">CAL25_00870</name>
</gene>
<evidence type="ECO:0000256" key="4">
    <source>
        <dbReference type="ARBA" id="ARBA00023163"/>
    </source>
</evidence>
<keyword evidence="3" id="KW-0238">DNA-binding</keyword>
<dbReference type="EMBL" id="NEVP01000001">
    <property type="protein sequence ID" value="OZI55004.1"/>
    <property type="molecule type" value="Genomic_DNA"/>
</dbReference>
<dbReference type="PRINTS" id="PR00039">
    <property type="entry name" value="HTHLYSR"/>
</dbReference>
<feature type="region of interest" description="Disordered" evidence="5">
    <location>
        <begin position="284"/>
        <end position="308"/>
    </location>
</feature>
<evidence type="ECO:0000256" key="5">
    <source>
        <dbReference type="SAM" id="MobiDB-lite"/>
    </source>
</evidence>
<dbReference type="SUPFAM" id="SSF46785">
    <property type="entry name" value="Winged helix' DNA-binding domain"/>
    <property type="match status" value="1"/>
</dbReference>
<dbReference type="AlphaFoldDB" id="A0A261TZ96"/>
<dbReference type="InterPro" id="IPR036390">
    <property type="entry name" value="WH_DNA-bd_sf"/>
</dbReference>
<evidence type="ECO:0000256" key="1">
    <source>
        <dbReference type="ARBA" id="ARBA00009437"/>
    </source>
</evidence>
<dbReference type="GO" id="GO:0003700">
    <property type="term" value="F:DNA-binding transcription factor activity"/>
    <property type="evidence" value="ECO:0007669"/>
    <property type="project" value="InterPro"/>
</dbReference>
<protein>
    <submittedName>
        <fullName evidence="7">Transcriptional regulator LrhA</fullName>
    </submittedName>
</protein>
<dbReference type="SUPFAM" id="SSF53850">
    <property type="entry name" value="Periplasmic binding protein-like II"/>
    <property type="match status" value="1"/>
</dbReference>
<sequence length="308" mass="34299">MRHFELDLLRTLVAIADGETFAAAADKTHRTQSAVTQQMQRLEAFVGQPLFEKQGRNKRLTPHGVKLVQHARHLLALNDDTWRALQDDQVEGLLRLGAPHDVADTILPTVLTQVSRHLPRIKLEIRVDRSPFLMKAMAAGEIDLTISTRYDPDLEGVVLRTSPTVWICSADYVHDTRAPVRLVLADEPSIFRRLALDALEQARVRWHTHYVAPNLVGIKAALRAGLGVTARSIELLGPDLRVLGEKDGLPPLPEVNYFLWLRREPVNALSRHVYDMLKDKLGLADPADAGAPPASAPPPSRTGQRQDQ</sequence>
<dbReference type="Pfam" id="PF03466">
    <property type="entry name" value="LysR_substrate"/>
    <property type="match status" value="1"/>
</dbReference>
<dbReference type="Pfam" id="PF00126">
    <property type="entry name" value="HTH_1"/>
    <property type="match status" value="1"/>
</dbReference>
<dbReference type="GO" id="GO:0003677">
    <property type="term" value="F:DNA binding"/>
    <property type="evidence" value="ECO:0007669"/>
    <property type="project" value="UniProtKB-KW"/>
</dbReference>
<feature type="compositionally biased region" description="Low complexity" evidence="5">
    <location>
        <begin position="284"/>
        <end position="293"/>
    </location>
</feature>
<keyword evidence="4" id="KW-0804">Transcription</keyword>
<dbReference type="InterPro" id="IPR005119">
    <property type="entry name" value="LysR_subst-bd"/>
</dbReference>
<reference evidence="7 8" key="1">
    <citation type="submission" date="2017-05" db="EMBL/GenBank/DDBJ databases">
        <title>Complete and WGS of Bordetella genogroups.</title>
        <authorList>
            <person name="Spilker T."/>
            <person name="LiPuma J."/>
        </authorList>
    </citation>
    <scope>NUCLEOTIDE SEQUENCE [LARGE SCALE GENOMIC DNA]</scope>
    <source>
        <strain evidence="7 8">AU10456</strain>
    </source>
</reference>
<keyword evidence="8" id="KW-1185">Reference proteome</keyword>
<evidence type="ECO:0000313" key="8">
    <source>
        <dbReference type="Proteomes" id="UP000216913"/>
    </source>
</evidence>
<dbReference type="PANTHER" id="PTHR30579">
    <property type="entry name" value="TRANSCRIPTIONAL REGULATOR"/>
    <property type="match status" value="1"/>
</dbReference>
<organism evidence="7 8">
    <name type="scientific">Bordetella genomosp. 5</name>
    <dbReference type="NCBI Taxonomy" id="1395608"/>
    <lineage>
        <taxon>Bacteria</taxon>
        <taxon>Pseudomonadati</taxon>
        <taxon>Pseudomonadota</taxon>
        <taxon>Betaproteobacteria</taxon>
        <taxon>Burkholderiales</taxon>
        <taxon>Alcaligenaceae</taxon>
        <taxon>Bordetella</taxon>
    </lineage>
</organism>
<comment type="similarity">
    <text evidence="1">Belongs to the LysR transcriptional regulatory family.</text>
</comment>